<keyword evidence="1" id="KW-0472">Membrane</keyword>
<keyword evidence="3" id="KW-1185">Reference proteome</keyword>
<gene>
    <name evidence="2" type="ORF">GIY30_24065</name>
</gene>
<dbReference type="RefSeq" id="WP_160904601.1">
    <property type="nucleotide sequence ID" value="NZ_CP102850.1"/>
</dbReference>
<accession>A0A6L7GYJ4</accession>
<dbReference type="AlphaFoldDB" id="A0A6L7GYJ4"/>
<comment type="caution">
    <text evidence="2">The sequence shown here is derived from an EMBL/GenBank/DDBJ whole genome shotgun (WGS) entry which is preliminary data.</text>
</comment>
<keyword evidence="1" id="KW-1133">Transmembrane helix</keyword>
<dbReference type="EMBL" id="WMBR01000013">
    <property type="protein sequence ID" value="MXP24401.1"/>
    <property type="molecule type" value="Genomic_DNA"/>
</dbReference>
<evidence type="ECO:0000313" key="3">
    <source>
        <dbReference type="Proteomes" id="UP000475545"/>
    </source>
</evidence>
<reference evidence="2 3" key="1">
    <citation type="submission" date="2019-11" db="EMBL/GenBank/DDBJ databases">
        <title>Gordonia sp. nov., a novel actinobacterium isolated from mangrove soil in Hainan.</title>
        <authorList>
            <person name="Huang X."/>
            <person name="Xie Y."/>
            <person name="Chu X."/>
            <person name="Xiao K."/>
        </authorList>
    </citation>
    <scope>NUCLEOTIDE SEQUENCE [LARGE SCALE GENOMIC DNA]</scope>
    <source>
        <strain evidence="2 3">HNM0687</strain>
    </source>
</reference>
<evidence type="ECO:0000313" key="2">
    <source>
        <dbReference type="EMBL" id="MXP24401.1"/>
    </source>
</evidence>
<protein>
    <submittedName>
        <fullName evidence="2">YtxH domain-containing protein</fullName>
    </submittedName>
</protein>
<feature type="transmembrane region" description="Helical" evidence="1">
    <location>
        <begin position="12"/>
        <end position="31"/>
    </location>
</feature>
<organism evidence="2 3">
    <name type="scientific">Gordonia mangrovi</name>
    <dbReference type="NCBI Taxonomy" id="2665643"/>
    <lineage>
        <taxon>Bacteria</taxon>
        <taxon>Bacillati</taxon>
        <taxon>Actinomycetota</taxon>
        <taxon>Actinomycetes</taxon>
        <taxon>Mycobacteriales</taxon>
        <taxon>Gordoniaceae</taxon>
        <taxon>Gordonia</taxon>
    </lineage>
</organism>
<feature type="transmembrane region" description="Helical" evidence="1">
    <location>
        <begin position="37"/>
        <end position="57"/>
    </location>
</feature>
<evidence type="ECO:0000256" key="1">
    <source>
        <dbReference type="SAM" id="Phobius"/>
    </source>
</evidence>
<keyword evidence="1" id="KW-0812">Transmembrane</keyword>
<dbReference type="Proteomes" id="UP000475545">
    <property type="component" value="Unassembled WGS sequence"/>
</dbReference>
<name>A0A6L7GYJ4_9ACTN</name>
<feature type="transmembrane region" description="Helical" evidence="1">
    <location>
        <begin position="69"/>
        <end position="87"/>
    </location>
</feature>
<feature type="transmembrane region" description="Helical" evidence="1">
    <location>
        <begin position="107"/>
        <end position="131"/>
    </location>
</feature>
<sequence>MGTAASDRADDAVTRVASAVVVPVVAVAAHGMGAGGLPTTGGMLLTVGIGALAALGLRSPRRRSVRGATLSAAGVLSAAQVVAHLAMSVGAAPASMHVHHGGLLPMALTHAVAIPVSAVLIVAAAGLLAALTSTIRTLAGPPIVAASVASRVEWVAPTLRTVALAGGGGMRGPPVRV</sequence>
<proteinExistence type="predicted"/>